<dbReference type="EMBL" id="OZ035844">
    <property type="protein sequence ID" value="CAL1597588.1"/>
    <property type="molecule type" value="Genomic_DNA"/>
</dbReference>
<evidence type="ECO:0000256" key="1">
    <source>
        <dbReference type="ARBA" id="ARBA00004847"/>
    </source>
</evidence>
<dbReference type="InterPro" id="IPR000008">
    <property type="entry name" value="C2_dom"/>
</dbReference>
<accession>A0AAV2LAG2</accession>
<evidence type="ECO:0000313" key="7">
    <source>
        <dbReference type="EMBL" id="CAL1597588.1"/>
    </source>
</evidence>
<gene>
    <name evidence="7" type="ORF">KC01_LOCUS26088</name>
</gene>
<dbReference type="EC" id="3.1.3.66" evidence="3"/>
<name>A0AAV2LAG2_KNICA</name>
<evidence type="ECO:0000256" key="4">
    <source>
        <dbReference type="ARBA" id="ARBA00022801"/>
    </source>
</evidence>
<comment type="pathway">
    <text evidence="1">Signal transduction; phosphatidylinositol signaling pathway.</text>
</comment>
<evidence type="ECO:0000256" key="2">
    <source>
        <dbReference type="ARBA" id="ARBA00006306"/>
    </source>
</evidence>
<dbReference type="InterPro" id="IPR039034">
    <property type="entry name" value="INPP4"/>
</dbReference>
<dbReference type="GO" id="GO:0005737">
    <property type="term" value="C:cytoplasm"/>
    <property type="evidence" value="ECO:0007669"/>
    <property type="project" value="TreeGrafter"/>
</dbReference>
<dbReference type="GO" id="GO:0016316">
    <property type="term" value="F:phosphatidylinositol-3,4-bisphosphate 4-phosphatase activity"/>
    <property type="evidence" value="ECO:0007669"/>
    <property type="project" value="UniProtKB-EC"/>
</dbReference>
<comment type="similarity">
    <text evidence="2">Belongs to the inositol 3,4-bisphosphate 4-phosphatase family.</text>
</comment>
<dbReference type="SUPFAM" id="SSF49562">
    <property type="entry name" value="C2 domain (Calcium/lipid-binding domain, CaLB)"/>
    <property type="match status" value="1"/>
</dbReference>
<dbReference type="PANTHER" id="PTHR12187">
    <property type="entry name" value="AGAP000124-PA"/>
    <property type="match status" value="1"/>
</dbReference>
<evidence type="ECO:0000256" key="3">
    <source>
        <dbReference type="ARBA" id="ARBA00013037"/>
    </source>
</evidence>
<dbReference type="PANTHER" id="PTHR12187:SF4">
    <property type="entry name" value="INOSITOL POLYPHOSPHATE-4-PHOSPHATASE TYPE I A"/>
    <property type="match status" value="1"/>
</dbReference>
<evidence type="ECO:0000259" key="6">
    <source>
        <dbReference type="PROSITE" id="PS50004"/>
    </source>
</evidence>
<sequence>MALPPRPVPLRGPGGGVGASWCVWVCLRTGVIQFQGLLLVLVLVLVRSTADLAPPSLKEAGGAGWSWCLLTWDFSGALCWQTCVMAGARERGSRLQRPWSVYRASTLELSNEMLGLALAGNSQDPDEPVLELALACSDLVTPAVDRKPNTFIAVSTTTPPQVFWTKHSQTEVMEGTNNPSFLSSVAFFQDSSLSQHTQIKLAVYDVKERSQGTMYMLGSALFPLKELLQDQTGQLQLELRLGEVGWSRVRLVSWVGLGEVGWGWVRLGEVGWSRVQVGWSRVGWSRVRLGEVGVQVGWRGWVGSGEVGWGWVGLGEVGWGRVESGEVGWSRVRSGGVGSPENQRVGVVLVRPWGREERVDWRLSAGHFRENTRTVLPVDQSLTESVGARLKYASLGHDSLLRSVFGGTMSRMYRVPRTNGSQLRVLEQMAESALSLNVPRQLLRLLLEEDATRVSELEQLGELSPCWENLRKQIVSHFHSNILSYQEAQAQLCSYRGDSAVHGRRVYRPASPPTEVTLLCMGGVFIDLRHVKPDDCSR</sequence>
<evidence type="ECO:0000256" key="5">
    <source>
        <dbReference type="ARBA" id="ARBA00023098"/>
    </source>
</evidence>
<keyword evidence="5" id="KW-0443">Lipid metabolism</keyword>
<keyword evidence="4" id="KW-0378">Hydrolase</keyword>
<reference evidence="7 8" key="1">
    <citation type="submission" date="2024-04" db="EMBL/GenBank/DDBJ databases">
        <authorList>
            <person name="Waldvogel A.-M."/>
            <person name="Schoenle A."/>
        </authorList>
    </citation>
    <scope>NUCLEOTIDE SEQUENCE [LARGE SCALE GENOMIC DNA]</scope>
</reference>
<dbReference type="Proteomes" id="UP001497482">
    <property type="component" value="Chromosome 22"/>
</dbReference>
<dbReference type="Gene3D" id="2.60.40.150">
    <property type="entry name" value="C2 domain"/>
    <property type="match status" value="1"/>
</dbReference>
<dbReference type="PROSITE" id="PS50004">
    <property type="entry name" value="C2"/>
    <property type="match status" value="1"/>
</dbReference>
<feature type="domain" description="C2" evidence="6">
    <location>
        <begin position="110"/>
        <end position="237"/>
    </location>
</feature>
<dbReference type="InterPro" id="IPR035892">
    <property type="entry name" value="C2_domain_sf"/>
</dbReference>
<protein>
    <recommendedName>
        <fullName evidence="3">phosphatidylinositol-3,4-bisphosphate 4-phosphatase</fullName>
        <ecNumber evidence="3">3.1.3.66</ecNumber>
    </recommendedName>
</protein>
<dbReference type="AlphaFoldDB" id="A0AAV2LAG2"/>
<evidence type="ECO:0000313" key="8">
    <source>
        <dbReference type="Proteomes" id="UP001497482"/>
    </source>
</evidence>
<proteinExistence type="inferred from homology"/>
<keyword evidence="8" id="KW-1185">Reference proteome</keyword>
<organism evidence="7 8">
    <name type="scientific">Knipowitschia caucasica</name>
    <name type="common">Caucasian dwarf goby</name>
    <name type="synonym">Pomatoschistus caucasicus</name>
    <dbReference type="NCBI Taxonomy" id="637954"/>
    <lineage>
        <taxon>Eukaryota</taxon>
        <taxon>Metazoa</taxon>
        <taxon>Chordata</taxon>
        <taxon>Craniata</taxon>
        <taxon>Vertebrata</taxon>
        <taxon>Euteleostomi</taxon>
        <taxon>Actinopterygii</taxon>
        <taxon>Neopterygii</taxon>
        <taxon>Teleostei</taxon>
        <taxon>Neoteleostei</taxon>
        <taxon>Acanthomorphata</taxon>
        <taxon>Gobiaria</taxon>
        <taxon>Gobiiformes</taxon>
        <taxon>Gobioidei</taxon>
        <taxon>Gobiidae</taxon>
        <taxon>Gobiinae</taxon>
        <taxon>Knipowitschia</taxon>
    </lineage>
</organism>